<dbReference type="CDD" id="cd13565">
    <property type="entry name" value="PBP2_PstS"/>
    <property type="match status" value="1"/>
</dbReference>
<protein>
    <recommendedName>
        <fullName evidence="4 7">Phosphate-binding protein PstS</fullName>
    </recommendedName>
</protein>
<dbReference type="RefSeq" id="WP_066078628.1">
    <property type="nucleotide sequence ID" value="NZ_CP181246.1"/>
</dbReference>
<dbReference type="PIRSF" id="PIRSF002756">
    <property type="entry name" value="PstS"/>
    <property type="match status" value="1"/>
</dbReference>
<gene>
    <name evidence="11" type="primary">pstS</name>
    <name evidence="11" type="ORF">NCTC10295_01133</name>
</gene>
<evidence type="ECO:0000313" key="12">
    <source>
        <dbReference type="Proteomes" id="UP000254651"/>
    </source>
</evidence>
<proteinExistence type="inferred from homology"/>
<evidence type="ECO:0000256" key="3">
    <source>
        <dbReference type="ARBA" id="ARBA00011529"/>
    </source>
</evidence>
<comment type="function">
    <text evidence="1 7">Part of the ABC transporter complex PstSACB involved in phosphate import.</text>
</comment>
<evidence type="ECO:0000259" key="10">
    <source>
        <dbReference type="Pfam" id="PF12849"/>
    </source>
</evidence>
<comment type="similarity">
    <text evidence="2 7">Belongs to the PstS family.</text>
</comment>
<dbReference type="AlphaFoldDB" id="A0A378UI49"/>
<feature type="region of interest" description="Disordered" evidence="8">
    <location>
        <begin position="24"/>
        <end position="49"/>
    </location>
</feature>
<feature type="chain" id="PRO_5016665611" description="Phosphate-binding protein PstS" evidence="9">
    <location>
        <begin position="18"/>
        <end position="375"/>
    </location>
</feature>
<feature type="domain" description="PBP" evidence="10">
    <location>
        <begin position="45"/>
        <end position="335"/>
    </location>
</feature>
<dbReference type="InterPro" id="IPR050962">
    <property type="entry name" value="Phosphate-bind_PstS"/>
</dbReference>
<dbReference type="EMBL" id="UGQS01000002">
    <property type="protein sequence ID" value="STZ76369.1"/>
    <property type="molecule type" value="Genomic_DNA"/>
</dbReference>
<dbReference type="GO" id="GO:0035435">
    <property type="term" value="P:phosphate ion transmembrane transport"/>
    <property type="evidence" value="ECO:0007669"/>
    <property type="project" value="InterPro"/>
</dbReference>
<dbReference type="NCBIfam" id="TIGR00975">
    <property type="entry name" value="3a0107s03"/>
    <property type="match status" value="1"/>
</dbReference>
<name>A0A378UI49_BERDE</name>
<evidence type="ECO:0000256" key="7">
    <source>
        <dbReference type="PIRNR" id="PIRNR002756"/>
    </source>
</evidence>
<evidence type="ECO:0000256" key="2">
    <source>
        <dbReference type="ARBA" id="ARBA00008725"/>
    </source>
</evidence>
<dbReference type="InterPro" id="IPR005673">
    <property type="entry name" value="ABC_phos-bd_PstS"/>
</dbReference>
<evidence type="ECO:0000313" key="11">
    <source>
        <dbReference type="EMBL" id="STZ76369.1"/>
    </source>
</evidence>
<evidence type="ECO:0000256" key="9">
    <source>
        <dbReference type="SAM" id="SignalP"/>
    </source>
</evidence>
<evidence type="ECO:0000256" key="8">
    <source>
        <dbReference type="SAM" id="MobiDB-lite"/>
    </source>
</evidence>
<evidence type="ECO:0000256" key="4">
    <source>
        <dbReference type="ARBA" id="ARBA00021889"/>
    </source>
</evidence>
<organism evidence="11 12">
    <name type="scientific">Bergeriella denitrificans</name>
    <name type="common">Neisseria denitrificans</name>
    <dbReference type="NCBI Taxonomy" id="494"/>
    <lineage>
        <taxon>Bacteria</taxon>
        <taxon>Pseudomonadati</taxon>
        <taxon>Pseudomonadota</taxon>
        <taxon>Betaproteobacteria</taxon>
        <taxon>Neisseriales</taxon>
        <taxon>Neisseriaceae</taxon>
        <taxon>Bergeriella</taxon>
    </lineage>
</organism>
<keyword evidence="5 7" id="KW-0813">Transport</keyword>
<dbReference type="Proteomes" id="UP000254651">
    <property type="component" value="Unassembled WGS sequence"/>
</dbReference>
<evidence type="ECO:0000256" key="1">
    <source>
        <dbReference type="ARBA" id="ARBA00002841"/>
    </source>
</evidence>
<dbReference type="NCBIfam" id="NF008171">
    <property type="entry name" value="PRK10918.1"/>
    <property type="match status" value="1"/>
</dbReference>
<accession>A0A378UI49</accession>
<evidence type="ECO:0000256" key="5">
    <source>
        <dbReference type="ARBA" id="ARBA00022448"/>
    </source>
</evidence>
<dbReference type="Gene3D" id="3.40.190.10">
    <property type="entry name" value="Periplasmic binding protein-like II"/>
    <property type="match status" value="2"/>
</dbReference>
<dbReference type="PROSITE" id="PS51257">
    <property type="entry name" value="PROKAR_LIPOPROTEIN"/>
    <property type="match status" value="1"/>
</dbReference>
<dbReference type="Pfam" id="PF12849">
    <property type="entry name" value="PBP_like_2"/>
    <property type="match status" value="1"/>
</dbReference>
<dbReference type="PANTHER" id="PTHR42996">
    <property type="entry name" value="PHOSPHATE-BINDING PROTEIN PSTS"/>
    <property type="match status" value="1"/>
</dbReference>
<dbReference type="GO" id="GO:0042301">
    <property type="term" value="F:phosphate ion binding"/>
    <property type="evidence" value="ECO:0007669"/>
    <property type="project" value="InterPro"/>
</dbReference>
<keyword evidence="6 7" id="KW-0592">Phosphate transport</keyword>
<sequence length="375" mass="39690">MKKSALSISVSAVLALAACGGEPKTAQAPEAPNVAVSAPSASEPKQQQPVGLDITGAGASFPQPIYVQWANAFQQATGSRINYQSIGSSGGVKQITAKTVDFGASDSPLSADKLEAEGLVQFPTVIGGVVPVINVEGIAAGELKLTGELLAEIYLGTVTKWNDPKIQALNPEAKLPDSAITTVFRSDGSGTSFIFTTYLSQVSKNWQEQVGAANTVKWPTSAGGVAGKGNEGVANYVARVANSIGYVEYAYAKQNNMAHVQLQNAAGNFVQPSQETFAAASKVDWKSVKSFSLVLTNQPDAQAWPLAAATFILMHKQNADPAKAKSALEFFDWAYKQGDEAARKLDYVPLPDEVKDLVRQEWKNIQDGNGKPVLD</sequence>
<dbReference type="GO" id="GO:0043190">
    <property type="term" value="C:ATP-binding cassette (ABC) transporter complex"/>
    <property type="evidence" value="ECO:0007669"/>
    <property type="project" value="InterPro"/>
</dbReference>
<dbReference type="SUPFAM" id="SSF53850">
    <property type="entry name" value="Periplasmic binding protein-like II"/>
    <property type="match status" value="1"/>
</dbReference>
<keyword evidence="9" id="KW-0732">Signal</keyword>
<dbReference type="PANTHER" id="PTHR42996:SF1">
    <property type="entry name" value="PHOSPHATE-BINDING PROTEIN PSTS"/>
    <property type="match status" value="1"/>
</dbReference>
<feature type="signal peptide" evidence="9">
    <location>
        <begin position="1"/>
        <end position="17"/>
    </location>
</feature>
<evidence type="ECO:0000256" key="6">
    <source>
        <dbReference type="ARBA" id="ARBA00022592"/>
    </source>
</evidence>
<keyword evidence="12" id="KW-1185">Reference proteome</keyword>
<feature type="compositionally biased region" description="Low complexity" evidence="8">
    <location>
        <begin position="28"/>
        <end position="44"/>
    </location>
</feature>
<comment type="subunit">
    <text evidence="3 7">The complex is composed of two ATP-binding proteins (PstB), two transmembrane proteins (PstC and PstA) and a solute-binding protein (PstS).</text>
</comment>
<reference evidence="11 12" key="1">
    <citation type="submission" date="2018-06" db="EMBL/GenBank/DDBJ databases">
        <authorList>
            <consortium name="Pathogen Informatics"/>
            <person name="Doyle S."/>
        </authorList>
    </citation>
    <scope>NUCLEOTIDE SEQUENCE [LARGE SCALE GENOMIC DNA]</scope>
    <source>
        <strain evidence="11 12">NCTC10295</strain>
    </source>
</reference>
<dbReference type="InterPro" id="IPR024370">
    <property type="entry name" value="PBP_domain"/>
</dbReference>